<dbReference type="InterPro" id="IPR053002">
    <property type="entry name" value="Metalloproteinase_M10B"/>
</dbReference>
<organism evidence="2 3">
    <name type="scientific">Polyplax serrata</name>
    <name type="common">Common mouse louse</name>
    <dbReference type="NCBI Taxonomy" id="468196"/>
    <lineage>
        <taxon>Eukaryota</taxon>
        <taxon>Metazoa</taxon>
        <taxon>Ecdysozoa</taxon>
        <taxon>Arthropoda</taxon>
        <taxon>Hexapoda</taxon>
        <taxon>Insecta</taxon>
        <taxon>Pterygota</taxon>
        <taxon>Neoptera</taxon>
        <taxon>Paraneoptera</taxon>
        <taxon>Psocodea</taxon>
        <taxon>Troctomorpha</taxon>
        <taxon>Phthiraptera</taxon>
        <taxon>Anoplura</taxon>
        <taxon>Polyplacidae</taxon>
        <taxon>Polyplax</taxon>
    </lineage>
</organism>
<dbReference type="Pfam" id="PF12044">
    <property type="entry name" value="Metallopep"/>
    <property type="match status" value="1"/>
</dbReference>
<reference evidence="2 3" key="1">
    <citation type="submission" date="2023-09" db="EMBL/GenBank/DDBJ databases">
        <title>Genomes of two closely related lineages of the louse Polyplax serrata with different host specificities.</title>
        <authorList>
            <person name="Martinu J."/>
            <person name="Tarabai H."/>
            <person name="Stefka J."/>
            <person name="Hypsa V."/>
        </authorList>
    </citation>
    <scope>NUCLEOTIDE SEQUENCE [LARGE SCALE GENOMIC DNA]</scope>
    <source>
        <strain evidence="2">98ZLc_SE</strain>
    </source>
</reference>
<dbReference type="Proteomes" id="UP001359485">
    <property type="component" value="Unassembled WGS sequence"/>
</dbReference>
<gene>
    <name evidence="2" type="ORF">RUM44_008382</name>
</gene>
<keyword evidence="3" id="KW-1185">Reference proteome</keyword>
<protein>
    <recommendedName>
        <fullName evidence="4">Zinc metalloproteinase YIL108W</fullName>
    </recommendedName>
</protein>
<dbReference type="PANTHER" id="PTHR21054">
    <property type="entry name" value="ZINC METALLOPROTEINASE-RELATED"/>
    <property type="match status" value="1"/>
</dbReference>
<feature type="region of interest" description="Disordered" evidence="1">
    <location>
        <begin position="381"/>
        <end position="410"/>
    </location>
</feature>
<dbReference type="InterPro" id="IPR021917">
    <property type="entry name" value="Unchr_Zn-peptidase-like"/>
</dbReference>
<comment type="caution">
    <text evidence="2">The sequence shown here is derived from an EMBL/GenBank/DDBJ whole genome shotgun (WGS) entry which is preliminary data.</text>
</comment>
<proteinExistence type="predicted"/>
<accession>A0ABR1B9Z0</accession>
<name>A0ABR1B9Z0_POLSC</name>
<evidence type="ECO:0000313" key="2">
    <source>
        <dbReference type="EMBL" id="KAK6637959.1"/>
    </source>
</evidence>
<feature type="compositionally biased region" description="Polar residues" evidence="1">
    <location>
        <begin position="394"/>
        <end position="410"/>
    </location>
</feature>
<dbReference type="PANTHER" id="PTHR21054:SF2">
    <property type="entry name" value="MIP04191P"/>
    <property type="match status" value="1"/>
</dbReference>
<evidence type="ECO:0008006" key="4">
    <source>
        <dbReference type="Google" id="ProtNLM"/>
    </source>
</evidence>
<evidence type="ECO:0000256" key="1">
    <source>
        <dbReference type="SAM" id="MobiDB-lite"/>
    </source>
</evidence>
<evidence type="ECO:0000313" key="3">
    <source>
        <dbReference type="Proteomes" id="UP001359485"/>
    </source>
</evidence>
<sequence>MNSNVGFQRSSPDYEIVVTNVTQGEIFCYSLPIVKGYISAYREENDGERSKTIRLRKIGNNKDSNEEDVTSWPVVNGNFKCLANLTIGKNEFELEFERCRLRLNLEFKSKKISYHVLPVYIICEGHDGRFQAPENEDNSPVSACKRIALGSRLIQSFTAEKLFESKMGKRTFQLGGDMNINLECIIFRSKLTPDEIYGMESEEIWEHFGRELMSSPYGNEKRKFLAFLSCTKYIPTEKEPETYEETVAQMQGHIALGGGGLAIFGTGCLHTWPETIDQILPRFLNDTKVDKKLFMDDSCYRGTYGSCFSTTLGSVCHELGHAFDLGHSKKGIMGRGFDNINLVFTIGNQTRHSNKNARARSEPQHSTVSFTRNLNITYRMSSPIKRPRGRPTLRPSSPKKSVSNDVQEKTWSLDQDRNKNYHLDERMKNTSNAKVLIDDLTFWDKSCSVLLKYHRWFANTDIPDNLTSSIEFDYKRNTISSSSGIRVVQLRNVDGLVLSSWEFLNTYLPKQFTLPQQNVNVKTVRMVVAEDSMGNILKESITTN</sequence>
<dbReference type="EMBL" id="JAWJWF010000002">
    <property type="protein sequence ID" value="KAK6637959.1"/>
    <property type="molecule type" value="Genomic_DNA"/>
</dbReference>